<comment type="similarity">
    <text evidence="1">Belongs to the aldehyde dehydrogenase family.</text>
</comment>
<evidence type="ECO:0000259" key="3">
    <source>
        <dbReference type="Pfam" id="PF00171"/>
    </source>
</evidence>
<comment type="caution">
    <text evidence="4">The sequence shown here is derived from an EMBL/GenBank/DDBJ whole genome shotgun (WGS) entry which is preliminary data.</text>
</comment>
<dbReference type="SUPFAM" id="SSF53720">
    <property type="entry name" value="ALDH-like"/>
    <property type="match status" value="1"/>
</dbReference>
<reference evidence="4" key="1">
    <citation type="submission" date="2019-08" db="EMBL/GenBank/DDBJ databases">
        <authorList>
            <person name="Kucharzyk K."/>
            <person name="Murdoch R.W."/>
            <person name="Higgins S."/>
            <person name="Loffler F."/>
        </authorList>
    </citation>
    <scope>NUCLEOTIDE SEQUENCE</scope>
</reference>
<dbReference type="Gene3D" id="3.40.605.10">
    <property type="entry name" value="Aldehyde Dehydrogenase, Chain A, domain 1"/>
    <property type="match status" value="1"/>
</dbReference>
<name>A0A645DEK9_9ZZZZ</name>
<dbReference type="Pfam" id="PF00171">
    <property type="entry name" value="Aldedh"/>
    <property type="match status" value="1"/>
</dbReference>
<dbReference type="InterPro" id="IPR016163">
    <property type="entry name" value="Ald_DH_C"/>
</dbReference>
<dbReference type="GO" id="GO:0005737">
    <property type="term" value="C:cytoplasm"/>
    <property type="evidence" value="ECO:0007669"/>
    <property type="project" value="TreeGrafter"/>
</dbReference>
<sequence length="127" mass="14206">MTEEIFGPILPLVCYDSFEQALAFITSREHPLALYLFSNNKQHQDQVVHSLLYGGGCINDVVMHLSNSHLPFGGVGQSGIGSYHAKEGFLTFSHTKSILHSSLFLDIKLRYAPFRGKLALIRRLFPS</sequence>
<dbReference type="AlphaFoldDB" id="A0A645DEK9"/>
<dbReference type="GO" id="GO:0006081">
    <property type="term" value="P:aldehyde metabolic process"/>
    <property type="evidence" value="ECO:0007669"/>
    <property type="project" value="InterPro"/>
</dbReference>
<feature type="domain" description="Aldehyde dehydrogenase" evidence="3">
    <location>
        <begin position="1"/>
        <end position="98"/>
    </location>
</feature>
<dbReference type="InterPro" id="IPR016161">
    <property type="entry name" value="Ald_DH/histidinol_DH"/>
</dbReference>
<keyword evidence="2 4" id="KW-0560">Oxidoreductase</keyword>
<gene>
    <name evidence="4" type="primary">calB_3</name>
    <name evidence="4" type="ORF">SDC9_134984</name>
</gene>
<dbReference type="EC" id="1.2.1.68" evidence="4"/>
<evidence type="ECO:0000256" key="2">
    <source>
        <dbReference type="ARBA" id="ARBA00023002"/>
    </source>
</evidence>
<organism evidence="4">
    <name type="scientific">bioreactor metagenome</name>
    <dbReference type="NCBI Taxonomy" id="1076179"/>
    <lineage>
        <taxon>unclassified sequences</taxon>
        <taxon>metagenomes</taxon>
        <taxon>ecological metagenomes</taxon>
    </lineage>
</organism>
<dbReference type="InterPro" id="IPR015590">
    <property type="entry name" value="Aldehyde_DH_dom"/>
</dbReference>
<dbReference type="GO" id="GO:0004029">
    <property type="term" value="F:aldehyde dehydrogenase (NAD+) activity"/>
    <property type="evidence" value="ECO:0007669"/>
    <property type="project" value="TreeGrafter"/>
</dbReference>
<dbReference type="PANTHER" id="PTHR43570">
    <property type="entry name" value="ALDEHYDE DEHYDROGENASE"/>
    <property type="match status" value="1"/>
</dbReference>
<dbReference type="GO" id="GO:0050269">
    <property type="term" value="F:coniferyl-aldehyde dehydrogenase [NAD(P)+] activity"/>
    <property type="evidence" value="ECO:0007669"/>
    <property type="project" value="UniProtKB-EC"/>
</dbReference>
<dbReference type="EMBL" id="VSSQ01035609">
    <property type="protein sequence ID" value="MPM87884.1"/>
    <property type="molecule type" value="Genomic_DNA"/>
</dbReference>
<evidence type="ECO:0000256" key="1">
    <source>
        <dbReference type="ARBA" id="ARBA00009986"/>
    </source>
</evidence>
<dbReference type="InterPro" id="IPR012394">
    <property type="entry name" value="Aldehyde_DH_NAD(P)"/>
</dbReference>
<accession>A0A645DEK9</accession>
<dbReference type="Gene3D" id="3.40.309.10">
    <property type="entry name" value="Aldehyde Dehydrogenase, Chain A, domain 2"/>
    <property type="match status" value="1"/>
</dbReference>
<dbReference type="InterPro" id="IPR016162">
    <property type="entry name" value="Ald_DH_N"/>
</dbReference>
<proteinExistence type="inferred from homology"/>
<evidence type="ECO:0000313" key="4">
    <source>
        <dbReference type="EMBL" id="MPM87884.1"/>
    </source>
</evidence>
<dbReference type="PANTHER" id="PTHR43570:SF16">
    <property type="entry name" value="ALDEHYDE DEHYDROGENASE TYPE III, ISOFORM Q"/>
    <property type="match status" value="1"/>
</dbReference>
<protein>
    <submittedName>
        <fullName evidence="4">Coniferyl aldehyde dehydrogenase</fullName>
        <ecNumber evidence="4">1.2.1.68</ecNumber>
    </submittedName>
</protein>